<evidence type="ECO:0000259" key="4">
    <source>
        <dbReference type="PROSITE" id="PS50011"/>
    </source>
</evidence>
<feature type="compositionally biased region" description="Polar residues" evidence="3">
    <location>
        <begin position="140"/>
        <end position="150"/>
    </location>
</feature>
<dbReference type="AlphaFoldDB" id="A0A067MM62"/>
<dbReference type="EMBL" id="KL198047">
    <property type="protein sequence ID" value="KDQ12967.1"/>
    <property type="molecule type" value="Genomic_DNA"/>
</dbReference>
<dbReference type="GO" id="GO:0035556">
    <property type="term" value="P:intracellular signal transduction"/>
    <property type="evidence" value="ECO:0007669"/>
    <property type="project" value="TreeGrafter"/>
</dbReference>
<feature type="region of interest" description="Disordered" evidence="3">
    <location>
        <begin position="314"/>
        <end position="338"/>
    </location>
</feature>
<dbReference type="SUPFAM" id="SSF56112">
    <property type="entry name" value="Protein kinase-like (PK-like)"/>
    <property type="match status" value="1"/>
</dbReference>
<dbReference type="HOGENOM" id="CLU_009746_1_0_1"/>
<feature type="compositionally biased region" description="Acidic residues" evidence="3">
    <location>
        <begin position="166"/>
        <end position="182"/>
    </location>
</feature>
<dbReference type="GO" id="GO:0005634">
    <property type="term" value="C:nucleus"/>
    <property type="evidence" value="ECO:0007669"/>
    <property type="project" value="TreeGrafter"/>
</dbReference>
<protein>
    <recommendedName>
        <fullName evidence="4">Protein kinase domain-containing protein</fullName>
    </recommendedName>
</protein>
<dbReference type="InterPro" id="IPR000719">
    <property type="entry name" value="Prot_kinase_dom"/>
</dbReference>
<dbReference type="PANTHER" id="PTHR24346">
    <property type="entry name" value="MAP/MICROTUBULE AFFINITY-REGULATING KINASE"/>
    <property type="match status" value="1"/>
</dbReference>
<evidence type="ECO:0000256" key="2">
    <source>
        <dbReference type="ARBA" id="ARBA00022840"/>
    </source>
</evidence>
<evidence type="ECO:0000313" key="5">
    <source>
        <dbReference type="EMBL" id="KDQ12967.1"/>
    </source>
</evidence>
<dbReference type="Gene3D" id="1.10.510.10">
    <property type="entry name" value="Transferase(Phosphotransferase) domain 1"/>
    <property type="match status" value="1"/>
</dbReference>
<evidence type="ECO:0000256" key="1">
    <source>
        <dbReference type="ARBA" id="ARBA00022741"/>
    </source>
</evidence>
<dbReference type="PANTHER" id="PTHR24346:SF51">
    <property type="entry name" value="PAS DOMAIN-CONTAINING SERINE_THREONINE-PROTEIN KINASE"/>
    <property type="match status" value="1"/>
</dbReference>
<dbReference type="InterPro" id="IPR011009">
    <property type="entry name" value="Kinase-like_dom_sf"/>
</dbReference>
<accession>A0A067MM62</accession>
<dbReference type="GO" id="GO:0005829">
    <property type="term" value="C:cytosol"/>
    <property type="evidence" value="ECO:0007669"/>
    <property type="project" value="TreeGrafter"/>
</dbReference>
<dbReference type="SMART" id="SM00220">
    <property type="entry name" value="S_TKc"/>
    <property type="match status" value="1"/>
</dbReference>
<dbReference type="Proteomes" id="UP000027195">
    <property type="component" value="Unassembled WGS sequence"/>
</dbReference>
<dbReference type="STRING" id="930990.A0A067MM62"/>
<dbReference type="Pfam" id="PF00069">
    <property type="entry name" value="Pkinase"/>
    <property type="match status" value="1"/>
</dbReference>
<name>A0A067MM62_BOTB1</name>
<gene>
    <name evidence="5" type="ORF">BOTBODRAFT_34108</name>
</gene>
<feature type="compositionally biased region" description="Polar residues" evidence="3">
    <location>
        <begin position="192"/>
        <end position="207"/>
    </location>
</feature>
<evidence type="ECO:0000256" key="3">
    <source>
        <dbReference type="SAM" id="MobiDB-lite"/>
    </source>
</evidence>
<feature type="region of interest" description="Disordered" evidence="3">
    <location>
        <begin position="227"/>
        <end position="260"/>
    </location>
</feature>
<dbReference type="PROSITE" id="PS50011">
    <property type="entry name" value="PROTEIN_KINASE_DOM"/>
    <property type="match status" value="1"/>
</dbReference>
<dbReference type="GO" id="GO:0045719">
    <property type="term" value="P:negative regulation of glycogen biosynthetic process"/>
    <property type="evidence" value="ECO:0007669"/>
    <property type="project" value="TreeGrafter"/>
</dbReference>
<dbReference type="OrthoDB" id="10252171at2759"/>
<keyword evidence="2" id="KW-0067">ATP-binding</keyword>
<sequence length="705" mass="76707">MSSTDSGVCLESYSPRSPRSPRYHSRNLKPLPRSATSHLLPVQPPAPLASPQLNRHQRRSSAPSSHNVFQLREPDDDLSVSSPIESFTGSLLPDGEEDEEEDHLANYKYKTPLYIVPRDEEDEGEDEDKPKQPPYLRNISRPNSFGTSWGVTGIGKGFNWKWKDETSDEEDNEDAGELESSEESTGPPERSNVVSDHLPTQSQNSSRKLPPLFTSLPSMLGLSFTNSPSTAVQEPGILSRTPSSNSIYPGSPVGSRPPSIHSIRLTRRRSSQLRISLVGGRSVPVTPLPSPPPMPSPLLPLYSTNEIGHPTLSRLPSTASVRSTTSSIAPPPTPGRPLGHWGGGKSIENYMITGDAGKGAYGLVKRAREIMPNGSVGEPLIIKQVIKSRILADCWKRHPKYGTIPIEIYVMSMLSSASYVLPKRRPWDPARFYPNRKPIDPTLDPTATSAAVTGWEWAEGTIIKGHPNIIPLLDFFEDAHYYYLILPAAAPSFPPAPSVPATPAPSDLFDLVEMYPMGLPAPLVRGYLGQIADALAFLHSRGICHRDIKDENVVLADGGRCWLIDYGSSGVIRKGGWDTFSGTLDYAGPEILRGERYAGPPQDVWAFGIVSYVLLTGECPFATAAEAAEGLASGSKASIALDERTANGKEEEGREEDGGGRLFDAATMVRACLQLDVNKRPTFEKILACRYFAGEAGWAGVVEAI</sequence>
<keyword evidence="1" id="KW-0547">Nucleotide-binding</keyword>
<organism evidence="5 6">
    <name type="scientific">Botryobasidium botryosum (strain FD-172 SS1)</name>
    <dbReference type="NCBI Taxonomy" id="930990"/>
    <lineage>
        <taxon>Eukaryota</taxon>
        <taxon>Fungi</taxon>
        <taxon>Dikarya</taxon>
        <taxon>Basidiomycota</taxon>
        <taxon>Agaricomycotina</taxon>
        <taxon>Agaricomycetes</taxon>
        <taxon>Cantharellales</taxon>
        <taxon>Botryobasidiaceae</taxon>
        <taxon>Botryobasidium</taxon>
    </lineage>
</organism>
<feature type="compositionally biased region" description="Polar residues" evidence="3">
    <location>
        <begin position="79"/>
        <end position="89"/>
    </location>
</feature>
<evidence type="ECO:0000313" key="6">
    <source>
        <dbReference type="Proteomes" id="UP000027195"/>
    </source>
</evidence>
<proteinExistence type="predicted"/>
<dbReference type="InterPro" id="IPR008271">
    <property type="entry name" value="Ser/Thr_kinase_AS"/>
</dbReference>
<dbReference type="GO" id="GO:0005524">
    <property type="term" value="F:ATP binding"/>
    <property type="evidence" value="ECO:0007669"/>
    <property type="project" value="UniProtKB-KW"/>
</dbReference>
<feature type="region of interest" description="Disordered" evidence="3">
    <location>
        <begin position="1"/>
        <end position="212"/>
    </location>
</feature>
<dbReference type="Gene3D" id="3.30.200.20">
    <property type="entry name" value="Phosphorylase Kinase, domain 1"/>
    <property type="match status" value="1"/>
</dbReference>
<dbReference type="InParanoid" id="A0A067MM62"/>
<reference evidence="6" key="1">
    <citation type="journal article" date="2014" name="Proc. Natl. Acad. Sci. U.S.A.">
        <title>Extensive sampling of basidiomycete genomes demonstrates inadequacy of the white-rot/brown-rot paradigm for wood decay fungi.</title>
        <authorList>
            <person name="Riley R."/>
            <person name="Salamov A.A."/>
            <person name="Brown D.W."/>
            <person name="Nagy L.G."/>
            <person name="Floudas D."/>
            <person name="Held B.W."/>
            <person name="Levasseur A."/>
            <person name="Lombard V."/>
            <person name="Morin E."/>
            <person name="Otillar R."/>
            <person name="Lindquist E.A."/>
            <person name="Sun H."/>
            <person name="LaButti K.M."/>
            <person name="Schmutz J."/>
            <person name="Jabbour D."/>
            <person name="Luo H."/>
            <person name="Baker S.E."/>
            <person name="Pisabarro A.G."/>
            <person name="Walton J.D."/>
            <person name="Blanchette R.A."/>
            <person name="Henrissat B."/>
            <person name="Martin F."/>
            <person name="Cullen D."/>
            <person name="Hibbett D.S."/>
            <person name="Grigoriev I.V."/>
        </authorList>
    </citation>
    <scope>NUCLEOTIDE SEQUENCE [LARGE SCALE GENOMIC DNA]</scope>
    <source>
        <strain evidence="6">FD-172 SS1</strain>
    </source>
</reference>
<feature type="domain" description="Protein kinase" evidence="4">
    <location>
        <begin position="350"/>
        <end position="692"/>
    </location>
</feature>
<keyword evidence="6" id="KW-1185">Reference proteome</keyword>
<dbReference type="PROSITE" id="PS00108">
    <property type="entry name" value="PROTEIN_KINASE_ST"/>
    <property type="match status" value="1"/>
</dbReference>
<dbReference type="GO" id="GO:0004674">
    <property type="term" value="F:protein serine/threonine kinase activity"/>
    <property type="evidence" value="ECO:0007669"/>
    <property type="project" value="TreeGrafter"/>
</dbReference>